<evidence type="ECO:0000313" key="6">
    <source>
        <dbReference type="Proteomes" id="UP000037822"/>
    </source>
</evidence>
<feature type="domain" description="HTH gntR-type" evidence="4">
    <location>
        <begin position="18"/>
        <end position="86"/>
    </location>
</feature>
<organism evidence="5 6">
    <name type="scientific">Bosea vaviloviae</name>
    <dbReference type="NCBI Taxonomy" id="1526658"/>
    <lineage>
        <taxon>Bacteria</taxon>
        <taxon>Pseudomonadati</taxon>
        <taxon>Pseudomonadota</taxon>
        <taxon>Alphaproteobacteria</taxon>
        <taxon>Hyphomicrobiales</taxon>
        <taxon>Boseaceae</taxon>
        <taxon>Bosea</taxon>
    </lineage>
</organism>
<dbReference type="PRINTS" id="PR00035">
    <property type="entry name" value="HTHGNTR"/>
</dbReference>
<keyword evidence="1" id="KW-0805">Transcription regulation</keyword>
<dbReference type="InterPro" id="IPR008920">
    <property type="entry name" value="TF_FadR/GntR_C"/>
</dbReference>
<name>A0A0N1F4I4_9HYPH</name>
<sequence>MVADRSRSELRDILGRAPSLADTLALRLRDEISSGRLQAGERLPTEQQLAATYGVSRPIVREAVGRLKHDGLVLSRQGAGAFVAEPGSSSVFRLDVADFSDKAELRHIVELLMAVEASATEHTAERHSEADLATIRTRLDAMQAAIDRGESGVDEDVAFHRAIIDATGNPFFRDLSEFLDRRVRNFIRTARANSARLAGMAQTVQGEHQAIFEAIVARDPQAARMAAETHLKNAAARLALYLGR</sequence>
<dbReference type="SMART" id="SM00895">
    <property type="entry name" value="FCD"/>
    <property type="match status" value="1"/>
</dbReference>
<dbReference type="AlphaFoldDB" id="A0A0N1F4I4"/>
<dbReference type="InterPro" id="IPR036388">
    <property type="entry name" value="WH-like_DNA-bd_sf"/>
</dbReference>
<dbReference type="Pfam" id="PF07729">
    <property type="entry name" value="FCD"/>
    <property type="match status" value="1"/>
</dbReference>
<dbReference type="PANTHER" id="PTHR43537">
    <property type="entry name" value="TRANSCRIPTIONAL REGULATOR, GNTR FAMILY"/>
    <property type="match status" value="1"/>
</dbReference>
<evidence type="ECO:0000313" key="5">
    <source>
        <dbReference type="EMBL" id="KPH81219.1"/>
    </source>
</evidence>
<dbReference type="Pfam" id="PF00392">
    <property type="entry name" value="GntR"/>
    <property type="match status" value="1"/>
</dbReference>
<evidence type="ECO:0000259" key="4">
    <source>
        <dbReference type="PROSITE" id="PS50949"/>
    </source>
</evidence>
<dbReference type="SMART" id="SM00345">
    <property type="entry name" value="HTH_GNTR"/>
    <property type="match status" value="1"/>
</dbReference>
<reference evidence="5 6" key="1">
    <citation type="submission" date="2015-07" db="EMBL/GenBank/DDBJ databases">
        <title>Whole genome sequencing of Bosea vaviloviae isolated from cave pool.</title>
        <authorList>
            <person name="Tan N.E.H."/>
            <person name="Lee Y.P."/>
            <person name="Gan H.M."/>
            <person name="Barton H."/>
            <person name="Savka M.A."/>
        </authorList>
    </citation>
    <scope>NUCLEOTIDE SEQUENCE [LARGE SCALE GENOMIC DNA]</scope>
    <source>
        <strain evidence="5 6">SD260</strain>
    </source>
</reference>
<dbReference type="InterPro" id="IPR036390">
    <property type="entry name" value="WH_DNA-bd_sf"/>
</dbReference>
<dbReference type="OrthoDB" id="9805385at2"/>
<evidence type="ECO:0000256" key="3">
    <source>
        <dbReference type="ARBA" id="ARBA00023163"/>
    </source>
</evidence>
<dbReference type="PATRIC" id="fig|1526658.3.peg.5350"/>
<accession>A0A0N1F4I4</accession>
<dbReference type="RefSeq" id="WP_054208771.1">
    <property type="nucleotide sequence ID" value="NZ_LGSZ01000031.1"/>
</dbReference>
<evidence type="ECO:0000256" key="1">
    <source>
        <dbReference type="ARBA" id="ARBA00023015"/>
    </source>
</evidence>
<dbReference type="EMBL" id="LGSZ01000031">
    <property type="protein sequence ID" value="KPH81219.1"/>
    <property type="molecule type" value="Genomic_DNA"/>
</dbReference>
<dbReference type="InterPro" id="IPR011711">
    <property type="entry name" value="GntR_C"/>
</dbReference>
<protein>
    <submittedName>
        <fullName evidence="5">GntR family transcriptional regulator</fullName>
    </submittedName>
</protein>
<keyword evidence="6" id="KW-1185">Reference proteome</keyword>
<dbReference type="Gene3D" id="1.10.10.10">
    <property type="entry name" value="Winged helix-like DNA-binding domain superfamily/Winged helix DNA-binding domain"/>
    <property type="match status" value="1"/>
</dbReference>
<dbReference type="SUPFAM" id="SSF48008">
    <property type="entry name" value="GntR ligand-binding domain-like"/>
    <property type="match status" value="1"/>
</dbReference>
<evidence type="ECO:0000256" key="2">
    <source>
        <dbReference type="ARBA" id="ARBA00023125"/>
    </source>
</evidence>
<dbReference type="PROSITE" id="PS50949">
    <property type="entry name" value="HTH_GNTR"/>
    <property type="match status" value="1"/>
</dbReference>
<dbReference type="Gene3D" id="1.20.120.530">
    <property type="entry name" value="GntR ligand-binding domain-like"/>
    <property type="match status" value="1"/>
</dbReference>
<comment type="caution">
    <text evidence="5">The sequence shown here is derived from an EMBL/GenBank/DDBJ whole genome shotgun (WGS) entry which is preliminary data.</text>
</comment>
<dbReference type="CDD" id="cd07377">
    <property type="entry name" value="WHTH_GntR"/>
    <property type="match status" value="1"/>
</dbReference>
<proteinExistence type="predicted"/>
<dbReference type="InterPro" id="IPR000524">
    <property type="entry name" value="Tscrpt_reg_HTH_GntR"/>
</dbReference>
<dbReference type="GO" id="GO:0003700">
    <property type="term" value="F:DNA-binding transcription factor activity"/>
    <property type="evidence" value="ECO:0007669"/>
    <property type="project" value="InterPro"/>
</dbReference>
<gene>
    <name evidence="5" type="ORF">AE618_09305</name>
</gene>
<dbReference type="GO" id="GO:0003677">
    <property type="term" value="F:DNA binding"/>
    <property type="evidence" value="ECO:0007669"/>
    <property type="project" value="UniProtKB-KW"/>
</dbReference>
<dbReference type="SUPFAM" id="SSF46785">
    <property type="entry name" value="Winged helix' DNA-binding domain"/>
    <property type="match status" value="1"/>
</dbReference>
<dbReference type="Proteomes" id="UP000037822">
    <property type="component" value="Unassembled WGS sequence"/>
</dbReference>
<dbReference type="PANTHER" id="PTHR43537:SF5">
    <property type="entry name" value="UXU OPERON TRANSCRIPTIONAL REGULATOR"/>
    <property type="match status" value="1"/>
</dbReference>
<keyword evidence="2" id="KW-0238">DNA-binding</keyword>
<keyword evidence="3" id="KW-0804">Transcription</keyword>